<keyword evidence="4" id="KW-1185">Reference proteome</keyword>
<dbReference type="InterPro" id="IPR018909">
    <property type="entry name" value="Eng1_septum"/>
</dbReference>
<feature type="chain" id="PRO_5042126287" evidence="1">
    <location>
        <begin position="21"/>
        <end position="192"/>
    </location>
</feature>
<evidence type="ECO:0000256" key="1">
    <source>
        <dbReference type="SAM" id="SignalP"/>
    </source>
</evidence>
<name>A0AAD7INF6_9AGAR</name>
<feature type="signal peptide" evidence="1">
    <location>
        <begin position="1"/>
        <end position="20"/>
    </location>
</feature>
<reference evidence="3" key="1">
    <citation type="submission" date="2023-03" db="EMBL/GenBank/DDBJ databases">
        <title>Massive genome expansion in bonnet fungi (Mycena s.s.) driven by repeated elements and novel gene families across ecological guilds.</title>
        <authorList>
            <consortium name="Lawrence Berkeley National Laboratory"/>
            <person name="Harder C.B."/>
            <person name="Miyauchi S."/>
            <person name="Viragh M."/>
            <person name="Kuo A."/>
            <person name="Thoen E."/>
            <person name="Andreopoulos B."/>
            <person name="Lu D."/>
            <person name="Skrede I."/>
            <person name="Drula E."/>
            <person name="Henrissat B."/>
            <person name="Morin E."/>
            <person name="Kohler A."/>
            <person name="Barry K."/>
            <person name="LaButti K."/>
            <person name="Morin E."/>
            <person name="Salamov A."/>
            <person name="Lipzen A."/>
            <person name="Mereny Z."/>
            <person name="Hegedus B."/>
            <person name="Baldrian P."/>
            <person name="Stursova M."/>
            <person name="Weitz H."/>
            <person name="Taylor A."/>
            <person name="Grigoriev I.V."/>
            <person name="Nagy L.G."/>
            <person name="Martin F."/>
            <person name="Kauserud H."/>
        </authorList>
    </citation>
    <scope>NUCLEOTIDE SEQUENCE</scope>
    <source>
        <strain evidence="3">CBHHK188m</strain>
    </source>
</reference>
<keyword evidence="1" id="KW-0732">Signal</keyword>
<sequence length="192" mass="20532">MAQLLPIVLTALAACSIVAAEDLVSCGASNYYPSQYTCFDDDFLCPIVNGTAYIQCGDACYSDSQYSCNDTTLGLYNPNGPNPLDDCGFTQYDPSQYICFDGFSLCPIMDGSATFKCGDVCYTPDGYSCSLGQVYPNGTPQPTCVPDFGDDELCTEDGCEILPCCPGLISVADKCRDPCQLDPSSCPSRRAE</sequence>
<dbReference type="Proteomes" id="UP001215280">
    <property type="component" value="Unassembled WGS sequence"/>
</dbReference>
<evidence type="ECO:0000313" key="4">
    <source>
        <dbReference type="Proteomes" id="UP001215280"/>
    </source>
</evidence>
<dbReference type="AlphaFoldDB" id="A0AAD7INF6"/>
<evidence type="ECO:0000313" key="3">
    <source>
        <dbReference type="EMBL" id="KAJ7747126.1"/>
    </source>
</evidence>
<protein>
    <submittedName>
        <fullName evidence="3">Carbohydrate binding-domain-containing protein</fullName>
    </submittedName>
</protein>
<accession>A0AAD7INF6</accession>
<gene>
    <name evidence="3" type="ORF">DFH07DRAFT_578319</name>
</gene>
<feature type="domain" description="Endo-1,3(4)-beta-glucanase 1 carbohydrate binding" evidence="2">
    <location>
        <begin position="25"/>
        <end position="73"/>
    </location>
</feature>
<organism evidence="3 4">
    <name type="scientific">Mycena maculata</name>
    <dbReference type="NCBI Taxonomy" id="230809"/>
    <lineage>
        <taxon>Eukaryota</taxon>
        <taxon>Fungi</taxon>
        <taxon>Dikarya</taxon>
        <taxon>Basidiomycota</taxon>
        <taxon>Agaricomycotina</taxon>
        <taxon>Agaricomycetes</taxon>
        <taxon>Agaricomycetidae</taxon>
        <taxon>Agaricales</taxon>
        <taxon>Marasmiineae</taxon>
        <taxon>Mycenaceae</taxon>
        <taxon>Mycena</taxon>
    </lineage>
</organism>
<feature type="domain" description="Endo-1,3(4)-beta-glucanase 1 carbohydrate binding" evidence="2">
    <location>
        <begin position="87"/>
        <end position="132"/>
    </location>
</feature>
<comment type="caution">
    <text evidence="3">The sequence shown here is derived from an EMBL/GenBank/DDBJ whole genome shotgun (WGS) entry which is preliminary data.</text>
</comment>
<proteinExistence type="predicted"/>
<evidence type="ECO:0000259" key="2">
    <source>
        <dbReference type="Pfam" id="PF10645"/>
    </source>
</evidence>
<dbReference type="Pfam" id="PF10645">
    <property type="entry name" value="Carb_bind"/>
    <property type="match status" value="2"/>
</dbReference>
<dbReference type="EMBL" id="JARJLG010000095">
    <property type="protein sequence ID" value="KAJ7747126.1"/>
    <property type="molecule type" value="Genomic_DNA"/>
</dbReference>
<dbReference type="GO" id="GO:0030246">
    <property type="term" value="F:carbohydrate binding"/>
    <property type="evidence" value="ECO:0007669"/>
    <property type="project" value="InterPro"/>
</dbReference>